<proteinExistence type="predicted"/>
<evidence type="ECO:0000256" key="1">
    <source>
        <dbReference type="SAM" id="MobiDB-lite"/>
    </source>
</evidence>
<protein>
    <recommendedName>
        <fullName evidence="2">Ribbon-helix-helix domain-containing protein</fullName>
    </recommendedName>
</protein>
<dbReference type="Pfam" id="PF13467">
    <property type="entry name" value="RHH_4"/>
    <property type="match status" value="1"/>
</dbReference>
<reference evidence="3" key="1">
    <citation type="journal article" date="2014" name="Int. J. Syst. Evol. Microbiol.">
        <title>Complete genome sequence of Corynebacterium casei LMG S-19264T (=DSM 44701T), isolated from a smear-ripened cheese.</title>
        <authorList>
            <consortium name="US DOE Joint Genome Institute (JGI-PGF)"/>
            <person name="Walter F."/>
            <person name="Albersmeier A."/>
            <person name="Kalinowski J."/>
            <person name="Ruckert C."/>
        </authorList>
    </citation>
    <scope>NUCLEOTIDE SEQUENCE</scope>
    <source>
        <strain evidence="3">VKM B-2347</strain>
    </source>
</reference>
<comment type="caution">
    <text evidence="3">The sequence shown here is derived from an EMBL/GenBank/DDBJ whole genome shotgun (WGS) entry which is preliminary data.</text>
</comment>
<dbReference type="InterPro" id="IPR038268">
    <property type="entry name" value="RHH_sf"/>
</dbReference>
<dbReference type="EMBL" id="BSFI01000007">
    <property type="protein sequence ID" value="GLK67967.1"/>
    <property type="molecule type" value="Genomic_DNA"/>
</dbReference>
<accession>A0A9W6IZM3</accession>
<name>A0A9W6IZM3_9HYPH</name>
<evidence type="ECO:0000313" key="4">
    <source>
        <dbReference type="Proteomes" id="UP001143372"/>
    </source>
</evidence>
<dbReference type="Proteomes" id="UP001143372">
    <property type="component" value="Unassembled WGS sequence"/>
</dbReference>
<dbReference type="AlphaFoldDB" id="A0A9W6IZM3"/>
<reference evidence="3" key="2">
    <citation type="submission" date="2023-01" db="EMBL/GenBank/DDBJ databases">
        <authorList>
            <person name="Sun Q."/>
            <person name="Evtushenko L."/>
        </authorList>
    </citation>
    <scope>NUCLEOTIDE SEQUENCE</scope>
    <source>
        <strain evidence="3">VKM B-2347</strain>
    </source>
</reference>
<dbReference type="Gene3D" id="1.10.3990.20">
    <property type="entry name" value="protein bp1543"/>
    <property type="match status" value="1"/>
</dbReference>
<evidence type="ECO:0000313" key="3">
    <source>
        <dbReference type="EMBL" id="GLK67967.1"/>
    </source>
</evidence>
<gene>
    <name evidence="3" type="ORF">GCM10008179_16050</name>
</gene>
<dbReference type="InterPro" id="IPR027373">
    <property type="entry name" value="RHH_dom"/>
</dbReference>
<evidence type="ECO:0000259" key="2">
    <source>
        <dbReference type="Pfam" id="PF13467"/>
    </source>
</evidence>
<organism evidence="3 4">
    <name type="scientific">Hansschlegelia plantiphila</name>
    <dbReference type="NCBI Taxonomy" id="374655"/>
    <lineage>
        <taxon>Bacteria</taxon>
        <taxon>Pseudomonadati</taxon>
        <taxon>Pseudomonadota</taxon>
        <taxon>Alphaproteobacteria</taxon>
        <taxon>Hyphomicrobiales</taxon>
        <taxon>Methylopilaceae</taxon>
        <taxon>Hansschlegelia</taxon>
    </lineage>
</organism>
<sequence>MSEPGIKIEIGEPASDSGLRAVPSQGAEGVVVQEILSEASSTPGGVAANELNPDIVKRSIVVAGHKTSVSLEDAFWHALKDIARERRQSLRGLVAEIDSGRSGGNLSSAVRLFVLDHYRRRAGAAISIAAG</sequence>
<keyword evidence="4" id="KW-1185">Reference proteome</keyword>
<feature type="domain" description="Ribbon-helix-helix" evidence="2">
    <location>
        <begin position="56"/>
        <end position="118"/>
    </location>
</feature>
<feature type="region of interest" description="Disordered" evidence="1">
    <location>
        <begin position="1"/>
        <end position="21"/>
    </location>
</feature>